<name>A0A016UU41_9BILA</name>
<proteinExistence type="predicted"/>
<dbReference type="OrthoDB" id="10419035at2759"/>
<reference evidence="2" key="1">
    <citation type="journal article" date="2015" name="Nat. Genet.">
        <title>The genome and transcriptome of the zoonotic hookworm Ancylostoma ceylanicum identify infection-specific gene families.</title>
        <authorList>
            <person name="Schwarz E.M."/>
            <person name="Hu Y."/>
            <person name="Antoshechkin I."/>
            <person name="Miller M.M."/>
            <person name="Sternberg P.W."/>
            <person name="Aroian R.V."/>
        </authorList>
    </citation>
    <scope>NUCLEOTIDE SEQUENCE</scope>
    <source>
        <strain evidence="2">HY135</strain>
    </source>
</reference>
<organism evidence="1 2">
    <name type="scientific">Ancylostoma ceylanicum</name>
    <dbReference type="NCBI Taxonomy" id="53326"/>
    <lineage>
        <taxon>Eukaryota</taxon>
        <taxon>Metazoa</taxon>
        <taxon>Ecdysozoa</taxon>
        <taxon>Nematoda</taxon>
        <taxon>Chromadorea</taxon>
        <taxon>Rhabditida</taxon>
        <taxon>Rhabditina</taxon>
        <taxon>Rhabditomorpha</taxon>
        <taxon>Strongyloidea</taxon>
        <taxon>Ancylostomatidae</taxon>
        <taxon>Ancylostomatinae</taxon>
        <taxon>Ancylostoma</taxon>
    </lineage>
</organism>
<gene>
    <name evidence="1" type="primary">Acey_s0026.g1477</name>
    <name evidence="1" type="ORF">Y032_0026g1477</name>
</gene>
<dbReference type="EMBL" id="JARK01001362">
    <property type="protein sequence ID" value="EYC18954.1"/>
    <property type="molecule type" value="Genomic_DNA"/>
</dbReference>
<keyword evidence="2" id="KW-1185">Reference proteome</keyword>
<protein>
    <submittedName>
        <fullName evidence="1">Uncharacterized protein</fullName>
    </submittedName>
</protein>
<accession>A0A016UU41</accession>
<dbReference type="Proteomes" id="UP000024635">
    <property type="component" value="Unassembled WGS sequence"/>
</dbReference>
<evidence type="ECO:0000313" key="2">
    <source>
        <dbReference type="Proteomes" id="UP000024635"/>
    </source>
</evidence>
<dbReference type="AlphaFoldDB" id="A0A016UU41"/>
<comment type="caution">
    <text evidence="1">The sequence shown here is derived from an EMBL/GenBank/DDBJ whole genome shotgun (WGS) entry which is preliminary data.</text>
</comment>
<evidence type="ECO:0000313" key="1">
    <source>
        <dbReference type="EMBL" id="EYC18954.1"/>
    </source>
</evidence>
<sequence length="101" mass="11595">MRQELPFFADDVKGSIVVNVISEDSPQFGSHWQKLVRMFTSVFPMCMEIALKKRLNVFFACVANPRSSMLQTRLTSSERFHSLASRLHVSQILNGVTFRML</sequence>